<gene>
    <name evidence="1" type="ORF">CLBCK_06370</name>
</gene>
<evidence type="ECO:0000313" key="1">
    <source>
        <dbReference type="EMBL" id="OOM63825.1"/>
    </source>
</evidence>
<dbReference type="AlphaFoldDB" id="A0A1S8SFC5"/>
<reference evidence="1 2" key="1">
    <citation type="submission" date="2016-05" db="EMBL/GenBank/DDBJ databases">
        <title>Microbial solvent formation.</title>
        <authorList>
            <person name="Poehlein A."/>
            <person name="Montoya Solano J.D."/>
            <person name="Flitsch S."/>
            <person name="Krabben P."/>
            <person name="Duerre P."/>
            <person name="Daniel R."/>
        </authorList>
    </citation>
    <scope>NUCLEOTIDE SEQUENCE [LARGE SCALE GENOMIC DNA]</scope>
    <source>
        <strain evidence="1 2">DSM 53</strain>
    </source>
</reference>
<proteinExistence type="predicted"/>
<sequence>MSNDSSKFDNEFSDLSTEDIYFIRQMENRINEHHNPPVCLIAYDTQTEDK</sequence>
<name>A0A1S8SFC5_CLOBE</name>
<organism evidence="1 2">
    <name type="scientific">Clostridium beijerinckii</name>
    <name type="common">Clostridium MP</name>
    <dbReference type="NCBI Taxonomy" id="1520"/>
    <lineage>
        <taxon>Bacteria</taxon>
        <taxon>Bacillati</taxon>
        <taxon>Bacillota</taxon>
        <taxon>Clostridia</taxon>
        <taxon>Eubacteriales</taxon>
        <taxon>Clostridiaceae</taxon>
        <taxon>Clostridium</taxon>
    </lineage>
</organism>
<accession>A0A1S8SFC5</accession>
<evidence type="ECO:0000313" key="2">
    <source>
        <dbReference type="Proteomes" id="UP000190973"/>
    </source>
</evidence>
<comment type="caution">
    <text evidence="1">The sequence shown here is derived from an EMBL/GenBank/DDBJ whole genome shotgun (WGS) entry which is preliminary data.</text>
</comment>
<dbReference type="EMBL" id="LZZI01000008">
    <property type="protein sequence ID" value="OOM63825.1"/>
    <property type="molecule type" value="Genomic_DNA"/>
</dbReference>
<dbReference type="Proteomes" id="UP000190973">
    <property type="component" value="Unassembled WGS sequence"/>
</dbReference>
<protein>
    <submittedName>
        <fullName evidence="1">Uncharacterized protein</fullName>
    </submittedName>
</protein>
<dbReference type="RefSeq" id="WP_173715111.1">
    <property type="nucleotide sequence ID" value="NZ_JABTAE010000001.1"/>
</dbReference>